<keyword evidence="2" id="KW-1185">Reference proteome</keyword>
<accession>A0ABR9BRJ5</accession>
<dbReference type="EMBL" id="JACYTP010000021">
    <property type="protein sequence ID" value="MBD8515199.1"/>
    <property type="molecule type" value="Genomic_DNA"/>
</dbReference>
<proteinExistence type="predicted"/>
<organism evidence="1 2">
    <name type="scientific">Photobacterium arenosum</name>
    <dbReference type="NCBI Taxonomy" id="2774143"/>
    <lineage>
        <taxon>Bacteria</taxon>
        <taxon>Pseudomonadati</taxon>
        <taxon>Pseudomonadota</taxon>
        <taxon>Gammaproteobacteria</taxon>
        <taxon>Vibrionales</taxon>
        <taxon>Vibrionaceae</taxon>
        <taxon>Photobacterium</taxon>
    </lineage>
</organism>
<sequence length="240" mass="27027">MAPAVIPDYSKALDQPVQGLLANIFEQYFYNDMDGNLYRLEICPIKGSTYSGAVIVYKLNYAKGDEYPEYYAGKVFSESQCKISAADEALKLGIPYESEIQIARYVFKDMDIEMDSGRISGKQIRGAFVDPDYEGVHITKHVYLTLMEQHGTVISDFTQSIAGHKLWAFGVCKWGVVKLYDDNQKQMLVELLPRGDTPVNGVIPWSASTLTAQEQEALRKGHWELGNLRHIVLVLSNHHS</sequence>
<gene>
    <name evidence="1" type="ORF">IFO68_21195</name>
</gene>
<name>A0ABR9BRJ5_9GAMM</name>
<comment type="caution">
    <text evidence="1">The sequence shown here is derived from an EMBL/GenBank/DDBJ whole genome shotgun (WGS) entry which is preliminary data.</text>
</comment>
<evidence type="ECO:0000313" key="2">
    <source>
        <dbReference type="Proteomes" id="UP000649768"/>
    </source>
</evidence>
<dbReference type="RefSeq" id="WP_192017768.1">
    <property type="nucleotide sequence ID" value="NZ_JACYTP010000021.1"/>
</dbReference>
<evidence type="ECO:0000313" key="1">
    <source>
        <dbReference type="EMBL" id="MBD8515199.1"/>
    </source>
</evidence>
<protein>
    <submittedName>
        <fullName evidence="1">Uncharacterized protein</fullName>
    </submittedName>
</protein>
<dbReference type="Proteomes" id="UP000649768">
    <property type="component" value="Unassembled WGS sequence"/>
</dbReference>
<reference evidence="1 2" key="1">
    <citation type="submission" date="2020-09" db="EMBL/GenBank/DDBJ databases">
        <title>Photobacterium sp. CAU 1568 isolated from sand of Sido Beach.</title>
        <authorList>
            <person name="Kim W."/>
        </authorList>
    </citation>
    <scope>NUCLEOTIDE SEQUENCE [LARGE SCALE GENOMIC DNA]</scope>
    <source>
        <strain evidence="1 2">CAU 1568</strain>
    </source>
</reference>